<evidence type="ECO:0000313" key="6">
    <source>
        <dbReference type="EMBL" id="KGF43982.1"/>
    </source>
</evidence>
<evidence type="ECO:0000256" key="2">
    <source>
        <dbReference type="ARBA" id="ARBA00023295"/>
    </source>
</evidence>
<dbReference type="Pfam" id="PF02838">
    <property type="entry name" value="Glyco_hydro_20b"/>
    <property type="match status" value="1"/>
</dbReference>
<dbReference type="GO" id="GO:0005975">
    <property type="term" value="P:carbohydrate metabolic process"/>
    <property type="evidence" value="ECO:0007669"/>
    <property type="project" value="UniProtKB-ARBA"/>
</dbReference>
<dbReference type="GO" id="GO:1901135">
    <property type="term" value="P:carbohydrate derivative metabolic process"/>
    <property type="evidence" value="ECO:0007669"/>
    <property type="project" value="UniProtKB-ARBA"/>
</dbReference>
<evidence type="ECO:0000256" key="3">
    <source>
        <dbReference type="PROSITE-ProRule" id="PRU01353"/>
    </source>
</evidence>
<feature type="signal peptide" evidence="4">
    <location>
        <begin position="1"/>
        <end position="21"/>
    </location>
</feature>
<organism evidence="6 7">
    <name type="scientific">Prevotella bivia DNF00320</name>
    <dbReference type="NCBI Taxonomy" id="1401068"/>
    <lineage>
        <taxon>Bacteria</taxon>
        <taxon>Pseudomonadati</taxon>
        <taxon>Bacteroidota</taxon>
        <taxon>Bacteroidia</taxon>
        <taxon>Bacteroidales</taxon>
        <taxon>Prevotellaceae</taxon>
        <taxon>Prevotella</taxon>
    </lineage>
</organism>
<dbReference type="Gene3D" id="1.20.58.460">
    <property type="entry name" value="Hyaluronidase post-catalytic domain-like"/>
    <property type="match status" value="1"/>
</dbReference>
<dbReference type="Gene3D" id="3.20.20.80">
    <property type="entry name" value="Glycosidases"/>
    <property type="match status" value="1"/>
</dbReference>
<dbReference type="InterPro" id="IPR029018">
    <property type="entry name" value="Hex-like_dom2"/>
</dbReference>
<dbReference type="InterPro" id="IPR011496">
    <property type="entry name" value="O-GlcNAcase_cat"/>
</dbReference>
<gene>
    <name evidence="6" type="ORF">HMPREF0647_08540</name>
</gene>
<dbReference type="PROSITE" id="PS52009">
    <property type="entry name" value="GH84"/>
    <property type="match status" value="1"/>
</dbReference>
<dbReference type="OrthoDB" id="9760892at2"/>
<dbReference type="GO" id="GO:0015929">
    <property type="term" value="F:hexosaminidase activity"/>
    <property type="evidence" value="ECO:0007669"/>
    <property type="project" value="UniProtKB-ARBA"/>
</dbReference>
<keyword evidence="2 3" id="KW-0326">Glycosidase</keyword>
<sequence length="663" mass="73953">MFLKKIAVCMSLLAISLSGVAQNVYTIYPVPHSQQALGGKVSFTKVVNVVADASIDEVTIARAKDVLTAKGLTVQVGKRANNKVSNVFLGVALKNGVATAMAKKWHMETEVFNKVGKFDKHLLCITSNGGKANVMILGENTDATFCGLASLEQILDNGTKNLACVKIEDYADIQYRGVIEGYYGVPYSAETTKDLFHFMARYKMNSYMYGAKSDPYHSQKWQEAYPDSITPEQKAIGYLSAPMMRDITTTAHNNKVNFIWAIHPGGAFTENKDNNVIGKIMNKFEKMYNLGVRQFGIFVDDIGVPTDSISLALNAKRLTEAQHAVEERWNKTYKTAADTVKPINFVPQLYAYSWFNDTVRHNFFSALSHTPKNVVVYITGAKVWSVPNSHDLEIVSKSFGRSLAWWWNYPCNDNDMSKLFVRDTYTNFADEKWIDNDAKLDATLRGASALIANPMQQGSASRIALFGVGDYAWNHAGFKNEESYQASLQAVVGKGRAKAFDHLSKYLRYYDAEPLQTLISEYKTSNNAAPLMTEMETLMTDCYTFMMMKHSENKSDSLMYADISPWVEKVSDMAYITHQLLAAIETKEAGKPISAALQNKLLALAEGLDDNGKYKFGVLNGMGDDIKLSYISAEPAQKVMRPFISFLADKLKKSSDSEDKNIR</sequence>
<keyword evidence="4" id="KW-0732">Signal</keyword>
<dbReference type="PANTHER" id="PTHR13170">
    <property type="entry name" value="O-GLCNACASE"/>
    <property type="match status" value="1"/>
</dbReference>
<protein>
    <submittedName>
        <fullName evidence="6">Hyaluronoglucosaminidase</fullName>
    </submittedName>
</protein>
<accession>A0A096BMP9</accession>
<evidence type="ECO:0000259" key="5">
    <source>
        <dbReference type="PROSITE" id="PS52009"/>
    </source>
</evidence>
<feature type="chain" id="PRO_5001917454" evidence="4">
    <location>
        <begin position="22"/>
        <end position="663"/>
    </location>
</feature>
<dbReference type="Gene3D" id="3.30.379.10">
    <property type="entry name" value="Chitobiase/beta-hexosaminidase domain 2-like"/>
    <property type="match status" value="1"/>
</dbReference>
<dbReference type="RefSeq" id="WP_036867783.1">
    <property type="nucleotide sequence ID" value="NZ_JRNQ01000056.1"/>
</dbReference>
<dbReference type="InterPro" id="IPR051822">
    <property type="entry name" value="Glycosyl_Hydrolase_84"/>
</dbReference>
<dbReference type="SUPFAM" id="SSF55545">
    <property type="entry name" value="beta-N-acetylhexosaminidase-like domain"/>
    <property type="match status" value="1"/>
</dbReference>
<dbReference type="InterPro" id="IPR015882">
    <property type="entry name" value="HEX_bac_N"/>
</dbReference>
<feature type="active site" description="Proton donor" evidence="3">
    <location>
        <position position="301"/>
    </location>
</feature>
<keyword evidence="1 3" id="KW-0378">Hydrolase</keyword>
<comment type="caution">
    <text evidence="6">The sequence shown here is derived from an EMBL/GenBank/DDBJ whole genome shotgun (WGS) entry which is preliminary data.</text>
</comment>
<evidence type="ECO:0000313" key="7">
    <source>
        <dbReference type="Proteomes" id="UP000029525"/>
    </source>
</evidence>
<evidence type="ECO:0000256" key="4">
    <source>
        <dbReference type="SAM" id="SignalP"/>
    </source>
</evidence>
<name>A0A096BMP9_9BACT</name>
<feature type="domain" description="GH84" evidence="5">
    <location>
        <begin position="174"/>
        <end position="476"/>
    </location>
</feature>
<dbReference type="EMBL" id="JRNQ01000056">
    <property type="protein sequence ID" value="KGF43982.1"/>
    <property type="molecule type" value="Genomic_DNA"/>
</dbReference>
<dbReference type="PANTHER" id="PTHR13170:SF16">
    <property type="entry name" value="PROTEIN O-GLCNACASE"/>
    <property type="match status" value="1"/>
</dbReference>
<dbReference type="InterPro" id="IPR017853">
    <property type="entry name" value="GH"/>
</dbReference>
<dbReference type="AlphaFoldDB" id="A0A096BMP9"/>
<dbReference type="SUPFAM" id="SSF51445">
    <property type="entry name" value="(Trans)glycosidases"/>
    <property type="match status" value="1"/>
</dbReference>
<dbReference type="Pfam" id="PF07555">
    <property type="entry name" value="NAGidase"/>
    <property type="match status" value="1"/>
</dbReference>
<dbReference type="Proteomes" id="UP000029525">
    <property type="component" value="Unassembled WGS sequence"/>
</dbReference>
<comment type="similarity">
    <text evidence="3">Belongs to the glycosyl hydrolase 84 family.</text>
</comment>
<reference evidence="6 7" key="1">
    <citation type="submission" date="2014-07" db="EMBL/GenBank/DDBJ databases">
        <authorList>
            <person name="McCorrison J."/>
            <person name="Sanka R."/>
            <person name="Torralba M."/>
            <person name="Gillis M."/>
            <person name="Haft D.H."/>
            <person name="Methe B."/>
            <person name="Sutton G."/>
            <person name="Nelson K.E."/>
        </authorList>
    </citation>
    <scope>NUCLEOTIDE SEQUENCE [LARGE SCALE GENOMIC DNA]</scope>
    <source>
        <strain evidence="6 7">DNF00320</strain>
    </source>
</reference>
<proteinExistence type="inferred from homology"/>
<evidence type="ECO:0000256" key="1">
    <source>
        <dbReference type="ARBA" id="ARBA00022801"/>
    </source>
</evidence>